<dbReference type="Pfam" id="PF08478">
    <property type="entry name" value="POTRA_1"/>
    <property type="match status" value="1"/>
</dbReference>
<name>A0ABT6Z5M8_9BACT</name>
<comment type="caution">
    <text evidence="8">The sequence shown here is derived from an EMBL/GenBank/DDBJ whole genome shotgun (WGS) entry which is preliminary data.</text>
</comment>
<keyword evidence="2" id="KW-0132">Cell division</keyword>
<feature type="transmembrane region" description="Helical" evidence="6">
    <location>
        <begin position="12"/>
        <end position="30"/>
    </location>
</feature>
<keyword evidence="3 6" id="KW-0812">Transmembrane</keyword>
<reference evidence="8 9" key="1">
    <citation type="submission" date="2023-05" db="EMBL/GenBank/DDBJ databases">
        <title>Novel species of genus Flectobacillus isolated from stream in China.</title>
        <authorList>
            <person name="Lu H."/>
        </authorList>
    </citation>
    <scope>NUCLEOTIDE SEQUENCE [LARGE SCALE GENOMIC DNA]</scope>
    <source>
        <strain evidence="8 9">LFS242W</strain>
    </source>
</reference>
<evidence type="ECO:0000256" key="2">
    <source>
        <dbReference type="ARBA" id="ARBA00022618"/>
    </source>
</evidence>
<evidence type="ECO:0000259" key="7">
    <source>
        <dbReference type="Pfam" id="PF08478"/>
    </source>
</evidence>
<keyword evidence="4 6" id="KW-1133">Transmembrane helix</keyword>
<keyword evidence="5" id="KW-0131">Cell cycle</keyword>
<keyword evidence="9" id="KW-1185">Reference proteome</keyword>
<proteinExistence type="predicted"/>
<accession>A0ABT6Z5M8</accession>
<evidence type="ECO:0000313" key="9">
    <source>
        <dbReference type="Proteomes" id="UP001225761"/>
    </source>
</evidence>
<evidence type="ECO:0000256" key="6">
    <source>
        <dbReference type="SAM" id="Phobius"/>
    </source>
</evidence>
<dbReference type="Proteomes" id="UP001225761">
    <property type="component" value="Unassembled WGS sequence"/>
</dbReference>
<evidence type="ECO:0000256" key="5">
    <source>
        <dbReference type="ARBA" id="ARBA00023306"/>
    </source>
</evidence>
<keyword evidence="1" id="KW-1003">Cell membrane</keyword>
<feature type="domain" description="POTRA" evidence="7">
    <location>
        <begin position="69"/>
        <end position="112"/>
    </location>
</feature>
<sequence>MPLKVQLKRTVVLIVSVVAVVVAIFGANLIHSKQKCKEIKVVIESENKNLLVKEYDVQNVVTGVPSEDPQGKPFSRINLKAIERKVLANPLIKSCQAHQDLSGQMTITVQEHTPIARILSSKSPNHTQYDSYLVEDGSMIGLSPHHTERVLLISGAYFVGKKSLKDTQSKSIIELIKFIRDDEFWKSQITQLIVEKDGGVTLIPEFGSHFIELGLAIDLEAKFKKIKILYKEILPVKGWDFYKKISVKYKNQIVCE</sequence>
<evidence type="ECO:0000256" key="4">
    <source>
        <dbReference type="ARBA" id="ARBA00022989"/>
    </source>
</evidence>
<organism evidence="8 9">
    <name type="scientific">Flectobacillus rivi</name>
    <dbReference type="NCBI Taxonomy" id="2984209"/>
    <lineage>
        <taxon>Bacteria</taxon>
        <taxon>Pseudomonadati</taxon>
        <taxon>Bacteroidota</taxon>
        <taxon>Cytophagia</taxon>
        <taxon>Cytophagales</taxon>
        <taxon>Flectobacillaceae</taxon>
        <taxon>Flectobacillus</taxon>
    </lineage>
</organism>
<protein>
    <submittedName>
        <fullName evidence="8">FtsQ-type POTRA domain-containing protein</fullName>
    </submittedName>
</protein>
<dbReference type="RefSeq" id="WP_283382351.1">
    <property type="nucleotide sequence ID" value="NZ_JASHIE010000010.1"/>
</dbReference>
<evidence type="ECO:0000256" key="1">
    <source>
        <dbReference type="ARBA" id="ARBA00022475"/>
    </source>
</evidence>
<evidence type="ECO:0000313" key="8">
    <source>
        <dbReference type="EMBL" id="MDI9875904.1"/>
    </source>
</evidence>
<dbReference type="EMBL" id="JASHIE010000010">
    <property type="protein sequence ID" value="MDI9875904.1"/>
    <property type="molecule type" value="Genomic_DNA"/>
</dbReference>
<keyword evidence="6" id="KW-0472">Membrane</keyword>
<evidence type="ECO:0000256" key="3">
    <source>
        <dbReference type="ARBA" id="ARBA00022692"/>
    </source>
</evidence>
<dbReference type="InterPro" id="IPR013685">
    <property type="entry name" value="POTRA_FtsQ_type"/>
</dbReference>
<gene>
    <name evidence="8" type="ORF">QM481_15275</name>
</gene>